<accession>A0ABS8USV9</accession>
<proteinExistence type="predicted"/>
<evidence type="ECO:0000313" key="1">
    <source>
        <dbReference type="EMBL" id="MCD9561443.1"/>
    </source>
</evidence>
<protein>
    <submittedName>
        <fullName evidence="1">Uncharacterized protein</fullName>
    </submittedName>
</protein>
<feature type="non-terminal residue" evidence="1">
    <location>
        <position position="67"/>
    </location>
</feature>
<dbReference type="EMBL" id="JACEIK010002479">
    <property type="protein sequence ID" value="MCD9561443.1"/>
    <property type="molecule type" value="Genomic_DNA"/>
</dbReference>
<gene>
    <name evidence="1" type="ORF">HAX54_020554</name>
</gene>
<sequence>EGEALVLKKFPVNLTEEHDESSGLVMNLHVGRGLEVSRGIRSGNFSDFLKGRLVKSHAPRFKVTSFW</sequence>
<evidence type="ECO:0000313" key="2">
    <source>
        <dbReference type="Proteomes" id="UP000823775"/>
    </source>
</evidence>
<name>A0ABS8USV9_DATST</name>
<keyword evidence="2" id="KW-1185">Reference proteome</keyword>
<organism evidence="1 2">
    <name type="scientific">Datura stramonium</name>
    <name type="common">Jimsonweed</name>
    <name type="synonym">Common thornapple</name>
    <dbReference type="NCBI Taxonomy" id="4076"/>
    <lineage>
        <taxon>Eukaryota</taxon>
        <taxon>Viridiplantae</taxon>
        <taxon>Streptophyta</taxon>
        <taxon>Embryophyta</taxon>
        <taxon>Tracheophyta</taxon>
        <taxon>Spermatophyta</taxon>
        <taxon>Magnoliopsida</taxon>
        <taxon>eudicotyledons</taxon>
        <taxon>Gunneridae</taxon>
        <taxon>Pentapetalae</taxon>
        <taxon>asterids</taxon>
        <taxon>lamiids</taxon>
        <taxon>Solanales</taxon>
        <taxon>Solanaceae</taxon>
        <taxon>Solanoideae</taxon>
        <taxon>Datureae</taxon>
        <taxon>Datura</taxon>
    </lineage>
</organism>
<feature type="non-terminal residue" evidence="1">
    <location>
        <position position="1"/>
    </location>
</feature>
<comment type="caution">
    <text evidence="1">The sequence shown here is derived from an EMBL/GenBank/DDBJ whole genome shotgun (WGS) entry which is preliminary data.</text>
</comment>
<dbReference type="Proteomes" id="UP000823775">
    <property type="component" value="Unassembled WGS sequence"/>
</dbReference>
<reference evidence="1 2" key="1">
    <citation type="journal article" date="2021" name="BMC Genomics">
        <title>Datura genome reveals duplications of psychoactive alkaloid biosynthetic genes and high mutation rate following tissue culture.</title>
        <authorList>
            <person name="Rajewski A."/>
            <person name="Carter-House D."/>
            <person name="Stajich J."/>
            <person name="Litt A."/>
        </authorList>
    </citation>
    <scope>NUCLEOTIDE SEQUENCE [LARGE SCALE GENOMIC DNA]</scope>
    <source>
        <strain evidence="1">AR-01</strain>
    </source>
</reference>